<sequence length="21" mass="2329">MYIICLQSQVLGHSCGFSQIT</sequence>
<accession>A0A2P2PYG2</accession>
<evidence type="ECO:0000313" key="1">
    <source>
        <dbReference type="EMBL" id="MBX59782.1"/>
    </source>
</evidence>
<reference evidence="1" key="1">
    <citation type="submission" date="2018-02" db="EMBL/GenBank/DDBJ databases">
        <title>Rhizophora mucronata_Transcriptome.</title>
        <authorList>
            <person name="Meera S.P."/>
            <person name="Sreeshan A."/>
            <person name="Augustine A."/>
        </authorList>
    </citation>
    <scope>NUCLEOTIDE SEQUENCE</scope>
    <source>
        <tissue evidence="1">Leaf</tissue>
    </source>
</reference>
<name>A0A2P2PYG2_RHIMU</name>
<dbReference type="EMBL" id="GGEC01079298">
    <property type="protein sequence ID" value="MBX59782.1"/>
    <property type="molecule type" value="Transcribed_RNA"/>
</dbReference>
<protein>
    <submittedName>
        <fullName evidence="1">Uncharacterized protein</fullName>
    </submittedName>
</protein>
<organism evidence="1">
    <name type="scientific">Rhizophora mucronata</name>
    <name type="common">Asiatic mangrove</name>
    <dbReference type="NCBI Taxonomy" id="61149"/>
    <lineage>
        <taxon>Eukaryota</taxon>
        <taxon>Viridiplantae</taxon>
        <taxon>Streptophyta</taxon>
        <taxon>Embryophyta</taxon>
        <taxon>Tracheophyta</taxon>
        <taxon>Spermatophyta</taxon>
        <taxon>Magnoliopsida</taxon>
        <taxon>eudicotyledons</taxon>
        <taxon>Gunneridae</taxon>
        <taxon>Pentapetalae</taxon>
        <taxon>rosids</taxon>
        <taxon>fabids</taxon>
        <taxon>Malpighiales</taxon>
        <taxon>Rhizophoraceae</taxon>
        <taxon>Rhizophora</taxon>
    </lineage>
</organism>
<proteinExistence type="predicted"/>
<dbReference type="AlphaFoldDB" id="A0A2P2PYG2"/>